<feature type="compositionally biased region" description="Polar residues" evidence="1">
    <location>
        <begin position="656"/>
        <end position="666"/>
    </location>
</feature>
<evidence type="ECO:0000313" key="3">
    <source>
        <dbReference type="EMBL" id="KAK7792407.1"/>
    </source>
</evidence>
<gene>
    <name evidence="3" type="ORF">R5R35_011411</name>
</gene>
<feature type="region of interest" description="Disordered" evidence="1">
    <location>
        <begin position="551"/>
        <end position="599"/>
    </location>
</feature>
<reference evidence="3 4" key="1">
    <citation type="submission" date="2024-03" db="EMBL/GenBank/DDBJ databases">
        <title>The genome assembly and annotation of the cricket Gryllus longicercus Weissman &amp; Gray.</title>
        <authorList>
            <person name="Szrajer S."/>
            <person name="Gray D."/>
            <person name="Ylla G."/>
        </authorList>
    </citation>
    <scope>NUCLEOTIDE SEQUENCE [LARGE SCALE GENOMIC DNA]</scope>
    <source>
        <strain evidence="3">DAG 2021-001</strain>
        <tissue evidence="3">Whole body minus gut</tissue>
    </source>
</reference>
<dbReference type="CDD" id="cd20380">
    <property type="entry name" value="Tudor_TDRD13-like"/>
    <property type="match status" value="1"/>
</dbReference>
<dbReference type="InterPro" id="IPR049769">
    <property type="entry name" value="OTU_OTU"/>
</dbReference>
<feature type="compositionally biased region" description="Pro residues" evidence="1">
    <location>
        <begin position="668"/>
        <end position="689"/>
    </location>
</feature>
<dbReference type="Proteomes" id="UP001378592">
    <property type="component" value="Unassembled WGS sequence"/>
</dbReference>
<proteinExistence type="predicted"/>
<dbReference type="EMBL" id="JAZDUA010000450">
    <property type="protein sequence ID" value="KAK7792407.1"/>
    <property type="molecule type" value="Genomic_DNA"/>
</dbReference>
<dbReference type="PANTHER" id="PTHR12419:SF115">
    <property type="entry name" value="PROTEIN OVARIAN TUMOR LOCUS-RELATED"/>
    <property type="match status" value="1"/>
</dbReference>
<dbReference type="InterPro" id="IPR038765">
    <property type="entry name" value="Papain-like_cys_pep_sf"/>
</dbReference>
<dbReference type="SUPFAM" id="SSF54001">
    <property type="entry name" value="Cysteine proteinases"/>
    <property type="match status" value="1"/>
</dbReference>
<feature type="compositionally biased region" description="Low complexity" evidence="1">
    <location>
        <begin position="587"/>
        <end position="599"/>
    </location>
</feature>
<dbReference type="GO" id="GO:0016579">
    <property type="term" value="P:protein deubiquitination"/>
    <property type="evidence" value="ECO:0007669"/>
    <property type="project" value="TreeGrafter"/>
</dbReference>
<dbReference type="InterPro" id="IPR049770">
    <property type="entry name" value="OTU_Tudor"/>
</dbReference>
<dbReference type="InterPro" id="IPR003323">
    <property type="entry name" value="OTU_dom"/>
</dbReference>
<dbReference type="CDD" id="cd22753">
    <property type="entry name" value="OTU_ALG13-like"/>
    <property type="match status" value="1"/>
</dbReference>
<dbReference type="GO" id="GO:0004843">
    <property type="term" value="F:cysteine-type deubiquitinase activity"/>
    <property type="evidence" value="ECO:0007669"/>
    <property type="project" value="TreeGrafter"/>
</dbReference>
<dbReference type="AlphaFoldDB" id="A0AAN9V8E0"/>
<accession>A0AAN9V8E0</accession>
<dbReference type="Pfam" id="PF02338">
    <property type="entry name" value="OTU"/>
    <property type="match status" value="1"/>
</dbReference>
<dbReference type="GO" id="GO:0061578">
    <property type="term" value="F:K63-linked deubiquitinase activity"/>
    <property type="evidence" value="ECO:0007669"/>
    <property type="project" value="TreeGrafter"/>
</dbReference>
<name>A0AAN9V8E0_9ORTH</name>
<feature type="region of interest" description="Disordered" evidence="1">
    <location>
        <begin position="646"/>
        <end position="733"/>
    </location>
</feature>
<evidence type="ECO:0000313" key="4">
    <source>
        <dbReference type="Proteomes" id="UP001378592"/>
    </source>
</evidence>
<dbReference type="PROSITE" id="PS50802">
    <property type="entry name" value="OTU"/>
    <property type="match status" value="1"/>
</dbReference>
<organism evidence="3 4">
    <name type="scientific">Gryllus longicercus</name>
    <dbReference type="NCBI Taxonomy" id="2509291"/>
    <lineage>
        <taxon>Eukaryota</taxon>
        <taxon>Metazoa</taxon>
        <taxon>Ecdysozoa</taxon>
        <taxon>Arthropoda</taxon>
        <taxon>Hexapoda</taxon>
        <taxon>Insecta</taxon>
        <taxon>Pterygota</taxon>
        <taxon>Neoptera</taxon>
        <taxon>Polyneoptera</taxon>
        <taxon>Orthoptera</taxon>
        <taxon>Ensifera</taxon>
        <taxon>Gryllidea</taxon>
        <taxon>Grylloidea</taxon>
        <taxon>Gryllidae</taxon>
        <taxon>Gryllinae</taxon>
        <taxon>Gryllus</taxon>
    </lineage>
</organism>
<sequence length="841" mass="94702">MSSKKFFSKVTEPIDQWLEIQGLYRKHTAHDPSCLFRAVAEQVYFSQCCHEIVRKQCVHFMAQNKSQYEKMVEGPVEDYLYKLNNLKEWGSQLELNALSLLYQREIVVFEQDEKPRRISINNAFKKCIMLCYSSENHYDSVYPKSYIMKSAFCQSLVYEILYKKVFRLIDVDFAVDKMLRKSSHTKREHYIQQNYICASRSFGLSLDLPEKTVKHLEPERFEDELNAKDLLLRGITPFPYKVAKALDPDIYRNIEFDVWSDLRREMKLGIVGGKSDELQIGVKCLVKMQPDRVFHAHIQEMEPNNGPVIVFVEELGKKCTVSHDVLEPLPKNQKVQWTVPYKQHHINTLASKAPFLNITELSSKWRKNKYNKSRKLKDIFMPASLQSSMHCASNGHPASFHQDPSQGAVHYPMDHFNYNQSNISVASSEECSNESSHMIQADNAVNSNMGSPPADSTSPTISAQLGVSEQNHNSNCNPPFQIVGVPMYHSGRVHPGMENFTLQPVNFYAPKSVNLNGSDLPFSDIPTLRFYYNLGHDFFRSGCVMWPNPGSSCSPHLSPPPGENNSQLLPDSTVPSEEDSYQGPKMQTAQPAPAVHQQQQTIPLAIPQTITHTMPITAQVVPQVASVPQVSSSAIVSNMLPQMVPVSPSTPHPMSHPQSTPKLIQQPSPSPPPPPHTMCPILPKSPPLQQPMFGMNNMWPQQTASFPNHQQRVNIPESDNRSNPPQSHEDSATRGIDAVSMNPCQGSLAAHPPVLDSYTHSPIYPYYVVEMDSVPFYNPYSFVMQPSSEMDVISTSQIHAVQSPAMPSMPPVLYHSQPVPHGVSAPHWISSDGVPQYTVAM</sequence>
<feature type="domain" description="OTU" evidence="2">
    <location>
        <begin position="23"/>
        <end position="144"/>
    </location>
</feature>
<evidence type="ECO:0000259" key="2">
    <source>
        <dbReference type="PROSITE" id="PS50802"/>
    </source>
</evidence>
<protein>
    <recommendedName>
        <fullName evidence="2">OTU domain-containing protein</fullName>
    </recommendedName>
</protein>
<keyword evidence="4" id="KW-1185">Reference proteome</keyword>
<evidence type="ECO:0000256" key="1">
    <source>
        <dbReference type="SAM" id="MobiDB-lite"/>
    </source>
</evidence>
<dbReference type="Gene3D" id="3.90.70.80">
    <property type="match status" value="1"/>
</dbReference>
<feature type="compositionally biased region" description="Polar residues" evidence="1">
    <location>
        <begin position="563"/>
        <end position="575"/>
    </location>
</feature>
<dbReference type="InterPro" id="IPR050704">
    <property type="entry name" value="Peptidase_C85-like"/>
</dbReference>
<comment type="caution">
    <text evidence="3">The sequence shown here is derived from an EMBL/GenBank/DDBJ whole genome shotgun (WGS) entry which is preliminary data.</text>
</comment>
<feature type="compositionally biased region" description="Polar residues" evidence="1">
    <location>
        <begin position="698"/>
        <end position="713"/>
    </location>
</feature>
<dbReference type="PANTHER" id="PTHR12419">
    <property type="entry name" value="OTU DOMAIN CONTAINING PROTEIN"/>
    <property type="match status" value="1"/>
</dbReference>